<dbReference type="SUPFAM" id="SSF52540">
    <property type="entry name" value="P-loop containing nucleoside triphosphate hydrolases"/>
    <property type="match status" value="1"/>
</dbReference>
<dbReference type="Pfam" id="PF13635">
    <property type="entry name" value="DUF4143"/>
    <property type="match status" value="1"/>
</dbReference>
<accession>A0A2M7AUV2</accession>
<dbReference type="InterPro" id="IPR025420">
    <property type="entry name" value="DUF4143"/>
</dbReference>
<dbReference type="Proteomes" id="UP000229001">
    <property type="component" value="Unassembled WGS sequence"/>
</dbReference>
<dbReference type="InterPro" id="IPR041682">
    <property type="entry name" value="AAA_14"/>
</dbReference>
<sequence length="388" mass="44544">MIYRRELLDQIWPLLDTAQAIVVTGMRRCGKTFLLRDIYAKIESGNKLFLDLENPLLQRLFEEENYETIRTNFAGQGLDLTRQAWIFLDEVQLVKNLPSVVKYLSDHYQFKFFLSGSASFYLKNLFSESLSGRKFIFELFPLSFAEFLIFKNSPLVLPKPAELTTVMFETIKPLWREYLEFGGFPGVVLANNKPEKERLLSEVFTAYFQHEVEQLADFRKTGLVRDLILLLAENAGNLVNVERLAGELKVSRLTVEAWLAFLEKTYLISLVEPYSKKLRVAIRKAKKVYFVDWGLARQIAGISPGQRLENCVFHLLRLKGKVNYFRKKSGAEIDFILDKKLAVEVKRTGVGSDLNKAGSLARELGLKQSLVATENLTRAKGFYPVFIL</sequence>
<dbReference type="InterPro" id="IPR027417">
    <property type="entry name" value="P-loop_NTPase"/>
</dbReference>
<name>A0A2M7AUV2_9BACT</name>
<dbReference type="EMBL" id="PEVZ01000026">
    <property type="protein sequence ID" value="PIU74414.1"/>
    <property type="molecule type" value="Genomic_DNA"/>
</dbReference>
<comment type="caution">
    <text evidence="3">The sequence shown here is derived from an EMBL/GenBank/DDBJ whole genome shotgun (WGS) entry which is preliminary data.</text>
</comment>
<feature type="domain" description="AAA" evidence="1">
    <location>
        <begin position="19"/>
        <end position="148"/>
    </location>
</feature>
<dbReference type="PANTHER" id="PTHR33295">
    <property type="entry name" value="ATPASE"/>
    <property type="match status" value="1"/>
</dbReference>
<dbReference type="AlphaFoldDB" id="A0A2M7AUV2"/>
<evidence type="ECO:0000313" key="3">
    <source>
        <dbReference type="EMBL" id="PIU74414.1"/>
    </source>
</evidence>
<evidence type="ECO:0008006" key="5">
    <source>
        <dbReference type="Google" id="ProtNLM"/>
    </source>
</evidence>
<feature type="domain" description="DUF4143" evidence="2">
    <location>
        <begin position="210"/>
        <end position="347"/>
    </location>
</feature>
<dbReference type="Gene3D" id="3.40.50.300">
    <property type="entry name" value="P-loop containing nucleotide triphosphate hydrolases"/>
    <property type="match status" value="1"/>
</dbReference>
<organism evidence="3 4">
    <name type="scientific">Candidatus Roizmanbacteria bacterium CG06_land_8_20_14_3_00_34_14</name>
    <dbReference type="NCBI Taxonomy" id="1974848"/>
    <lineage>
        <taxon>Bacteria</taxon>
        <taxon>Candidatus Roizmaniibacteriota</taxon>
    </lineage>
</organism>
<evidence type="ECO:0000259" key="1">
    <source>
        <dbReference type="Pfam" id="PF13173"/>
    </source>
</evidence>
<dbReference type="PANTHER" id="PTHR33295:SF18">
    <property type="entry name" value="AAA+ ATPASE DOMAIN-CONTAINING PROTEIN"/>
    <property type="match status" value="1"/>
</dbReference>
<dbReference type="Pfam" id="PF13173">
    <property type="entry name" value="AAA_14"/>
    <property type="match status" value="1"/>
</dbReference>
<reference evidence="4" key="1">
    <citation type="submission" date="2017-09" db="EMBL/GenBank/DDBJ databases">
        <title>Depth-based differentiation of microbial function through sediment-hosted aquifers and enrichment of novel symbionts in the deep terrestrial subsurface.</title>
        <authorList>
            <person name="Probst A.J."/>
            <person name="Ladd B."/>
            <person name="Jarett J.K."/>
            <person name="Geller-Mcgrath D.E."/>
            <person name="Sieber C.M.K."/>
            <person name="Emerson J.B."/>
            <person name="Anantharaman K."/>
            <person name="Thomas B.C."/>
            <person name="Malmstrom R."/>
            <person name="Stieglmeier M."/>
            <person name="Klingl A."/>
            <person name="Woyke T."/>
            <person name="Ryan C.M."/>
            <person name="Banfield J.F."/>
        </authorList>
    </citation>
    <scope>NUCLEOTIDE SEQUENCE [LARGE SCALE GENOMIC DNA]</scope>
</reference>
<evidence type="ECO:0000259" key="2">
    <source>
        <dbReference type="Pfam" id="PF13635"/>
    </source>
</evidence>
<gene>
    <name evidence="3" type="ORF">COS77_01655</name>
</gene>
<proteinExistence type="predicted"/>
<evidence type="ECO:0000313" key="4">
    <source>
        <dbReference type="Proteomes" id="UP000229001"/>
    </source>
</evidence>
<protein>
    <recommendedName>
        <fullName evidence="5">ATPase</fullName>
    </recommendedName>
</protein>